<dbReference type="EMBL" id="BPLQ01007744">
    <property type="protein sequence ID" value="GIY32104.1"/>
    <property type="molecule type" value="Genomic_DNA"/>
</dbReference>
<gene>
    <name evidence="2" type="ORF">CDAR_256431</name>
</gene>
<keyword evidence="1" id="KW-0812">Transmembrane</keyword>
<evidence type="ECO:0000313" key="3">
    <source>
        <dbReference type="Proteomes" id="UP001054837"/>
    </source>
</evidence>
<sequence length="147" mass="16665">MAFVIFINLLFTSHLFSSSSHLIYSHHLLISTIIIIFSSQLSSSSSHLIYHHHLLISSILIIFSSHLFSSSSHLIYSHHLLISSIIIIYSNLILLRILTIKTPTCVELSRSEKQKIAITIKLYRTAANRLPFCNCTIQMLNFDIGAL</sequence>
<keyword evidence="3" id="KW-1185">Reference proteome</keyword>
<comment type="caution">
    <text evidence="2">The sequence shown here is derived from an EMBL/GenBank/DDBJ whole genome shotgun (WGS) entry which is preliminary data.</text>
</comment>
<proteinExistence type="predicted"/>
<keyword evidence="1" id="KW-0472">Membrane</keyword>
<feature type="transmembrane region" description="Helical" evidence="1">
    <location>
        <begin position="20"/>
        <end position="37"/>
    </location>
</feature>
<accession>A0AAV4SDQ9</accession>
<reference evidence="2 3" key="1">
    <citation type="submission" date="2021-06" db="EMBL/GenBank/DDBJ databases">
        <title>Caerostris darwini draft genome.</title>
        <authorList>
            <person name="Kono N."/>
            <person name="Arakawa K."/>
        </authorList>
    </citation>
    <scope>NUCLEOTIDE SEQUENCE [LARGE SCALE GENOMIC DNA]</scope>
</reference>
<protein>
    <submittedName>
        <fullName evidence="2">Uncharacterized protein</fullName>
    </submittedName>
</protein>
<name>A0AAV4SDQ9_9ARAC</name>
<feature type="transmembrane region" description="Helical" evidence="1">
    <location>
        <begin position="49"/>
        <end position="68"/>
    </location>
</feature>
<keyword evidence="1" id="KW-1133">Transmembrane helix</keyword>
<evidence type="ECO:0000256" key="1">
    <source>
        <dbReference type="SAM" id="Phobius"/>
    </source>
</evidence>
<dbReference type="Proteomes" id="UP001054837">
    <property type="component" value="Unassembled WGS sequence"/>
</dbReference>
<dbReference type="AlphaFoldDB" id="A0AAV4SDQ9"/>
<evidence type="ECO:0000313" key="2">
    <source>
        <dbReference type="EMBL" id="GIY32104.1"/>
    </source>
</evidence>
<organism evidence="2 3">
    <name type="scientific">Caerostris darwini</name>
    <dbReference type="NCBI Taxonomy" id="1538125"/>
    <lineage>
        <taxon>Eukaryota</taxon>
        <taxon>Metazoa</taxon>
        <taxon>Ecdysozoa</taxon>
        <taxon>Arthropoda</taxon>
        <taxon>Chelicerata</taxon>
        <taxon>Arachnida</taxon>
        <taxon>Araneae</taxon>
        <taxon>Araneomorphae</taxon>
        <taxon>Entelegynae</taxon>
        <taxon>Araneoidea</taxon>
        <taxon>Araneidae</taxon>
        <taxon>Caerostris</taxon>
    </lineage>
</organism>
<feature type="transmembrane region" description="Helical" evidence="1">
    <location>
        <begin position="74"/>
        <end position="94"/>
    </location>
</feature>